<evidence type="ECO:0000256" key="2">
    <source>
        <dbReference type="ARBA" id="ARBA00022857"/>
    </source>
</evidence>
<evidence type="ECO:0000256" key="5">
    <source>
        <dbReference type="RuleBase" id="RU003345"/>
    </source>
</evidence>
<organism evidence="7 8">
    <name type="scientific">Clostridium algidicarnis DSM 15099</name>
    <dbReference type="NCBI Taxonomy" id="1121295"/>
    <lineage>
        <taxon>Bacteria</taxon>
        <taxon>Bacillati</taxon>
        <taxon>Bacillota</taxon>
        <taxon>Clostridia</taxon>
        <taxon>Eubacteriales</taxon>
        <taxon>Clostridiaceae</taxon>
        <taxon>Clostridium</taxon>
    </lineage>
</organism>
<evidence type="ECO:0000256" key="1">
    <source>
        <dbReference type="ARBA" id="ARBA00009986"/>
    </source>
</evidence>
<dbReference type="InterPro" id="IPR016161">
    <property type="entry name" value="Ald_DH/histidinol_DH"/>
</dbReference>
<protein>
    <submittedName>
        <fullName evidence="7">Glyceraldehyde-3-phosphate dehydrogenase (NADP+)</fullName>
    </submittedName>
</protein>
<dbReference type="InterPro" id="IPR015590">
    <property type="entry name" value="Aldehyde_DH_dom"/>
</dbReference>
<dbReference type="PANTHER" id="PTHR42991:SF1">
    <property type="entry name" value="ALDEHYDE DEHYDROGENASE"/>
    <property type="match status" value="1"/>
</dbReference>
<comment type="similarity">
    <text evidence="1 5">Belongs to the aldehyde dehydrogenase family.</text>
</comment>
<name>A0A2S6FZ76_9CLOT</name>
<dbReference type="Gene3D" id="3.40.309.10">
    <property type="entry name" value="Aldehyde Dehydrogenase, Chain A, domain 2"/>
    <property type="match status" value="1"/>
</dbReference>
<dbReference type="InterPro" id="IPR016163">
    <property type="entry name" value="Ald_DH_C"/>
</dbReference>
<dbReference type="Proteomes" id="UP000239863">
    <property type="component" value="Unassembled WGS sequence"/>
</dbReference>
<keyword evidence="2" id="KW-0521">NADP</keyword>
<dbReference type="InterPro" id="IPR051020">
    <property type="entry name" value="ALDH-related_metabolic_enz"/>
</dbReference>
<evidence type="ECO:0000259" key="6">
    <source>
        <dbReference type="Pfam" id="PF00171"/>
    </source>
</evidence>
<dbReference type="Gene3D" id="3.40.605.10">
    <property type="entry name" value="Aldehyde Dehydrogenase, Chain A, domain 1"/>
    <property type="match status" value="1"/>
</dbReference>
<dbReference type="FunFam" id="3.40.605.10:FF:000007">
    <property type="entry name" value="NAD/NADP-dependent betaine aldehyde dehydrogenase"/>
    <property type="match status" value="1"/>
</dbReference>
<gene>
    <name evidence="7" type="ORF">BD821_10422</name>
</gene>
<dbReference type="STRING" id="37659.GCA_000703125_00881"/>
<dbReference type="PROSITE" id="PS00070">
    <property type="entry name" value="ALDEHYDE_DEHYDR_CYS"/>
    <property type="match status" value="1"/>
</dbReference>
<accession>A0A2S6FZ76</accession>
<feature type="domain" description="Aldehyde dehydrogenase" evidence="6">
    <location>
        <begin position="24"/>
        <end position="484"/>
    </location>
</feature>
<sequence>MAKDIFKNLKDKNKIYKNLYDGYWEESKSGKYTEIFSPVDNNIMGKIQSMNKDDIDKAIMNSKDAQLLWQEVPVNRRSDILNRVADILYEKAEELAEILTMEIAKDMKSSIAEIQRSADYIRFTADAAKSLEGETIPGDSFPGTKRNKISVVTRVPLGVVLAISPFNYPVNLSASKIAPALMAGNSVVLKPPTQGAISALYLAEVFNMAGLPKGVLNTVTGRGSEIGDYSVTHKEVDFINFTGSTEVGQHISRITTMKPLLLELGGKDAAIVLEDADLDITVDNIVSGAYSYSGQRCTAVKRVLVMESVADMLVEKLKDKISKLKAGDPREEGVIITPLINKASADFVMGLMEDADKKGAKLLVGGKRDGNLVYPTLYDNVTLDMRLAWEEPFGPILPIIRIKSIDEAINIANESDYGLQSSVFTKDIDKAFYIANKLEVGTVQINNKPERGPDHFPFLGVKSSGMGIQGIRYSIEAMSRPKAVVFNLNNVE</sequence>
<evidence type="ECO:0000313" key="7">
    <source>
        <dbReference type="EMBL" id="PPK48763.1"/>
    </source>
</evidence>
<dbReference type="EMBL" id="PTIS01000004">
    <property type="protein sequence ID" value="PPK48763.1"/>
    <property type="molecule type" value="Genomic_DNA"/>
</dbReference>
<evidence type="ECO:0000256" key="3">
    <source>
        <dbReference type="ARBA" id="ARBA00023002"/>
    </source>
</evidence>
<proteinExistence type="inferred from homology"/>
<dbReference type="FunFam" id="3.40.309.10:FF:000022">
    <property type="entry name" value="NADP-dependent glyceraldehyde-3-phosphate dehydrogenase"/>
    <property type="match status" value="1"/>
</dbReference>
<dbReference type="Pfam" id="PF00171">
    <property type="entry name" value="Aldedh"/>
    <property type="match status" value="1"/>
</dbReference>
<keyword evidence="3 5" id="KW-0560">Oxidoreductase</keyword>
<dbReference type="PANTHER" id="PTHR42991">
    <property type="entry name" value="ALDEHYDE DEHYDROGENASE"/>
    <property type="match status" value="1"/>
</dbReference>
<dbReference type="CDD" id="cd07082">
    <property type="entry name" value="ALDH_F11_NP-GAPDH"/>
    <property type="match status" value="1"/>
</dbReference>
<dbReference type="AlphaFoldDB" id="A0A2S6FZ76"/>
<evidence type="ECO:0000313" key="8">
    <source>
        <dbReference type="Proteomes" id="UP000239863"/>
    </source>
</evidence>
<dbReference type="SUPFAM" id="SSF53720">
    <property type="entry name" value="ALDH-like"/>
    <property type="match status" value="1"/>
</dbReference>
<evidence type="ECO:0000256" key="4">
    <source>
        <dbReference type="PROSITE-ProRule" id="PRU10007"/>
    </source>
</evidence>
<dbReference type="GO" id="GO:0008911">
    <property type="term" value="F:lactaldehyde dehydrogenase (NAD+) activity"/>
    <property type="evidence" value="ECO:0007669"/>
    <property type="project" value="TreeGrafter"/>
</dbReference>
<comment type="caution">
    <text evidence="7">The sequence shown here is derived from an EMBL/GenBank/DDBJ whole genome shotgun (WGS) entry which is preliminary data.</text>
</comment>
<feature type="active site" evidence="4">
    <location>
        <position position="263"/>
    </location>
</feature>
<reference evidence="7 8" key="1">
    <citation type="submission" date="2018-02" db="EMBL/GenBank/DDBJ databases">
        <title>Genomic Encyclopedia of Archaeal and Bacterial Type Strains, Phase II (KMG-II): from individual species to whole genera.</title>
        <authorList>
            <person name="Goeker M."/>
        </authorList>
    </citation>
    <scope>NUCLEOTIDE SEQUENCE [LARGE SCALE GENOMIC DNA]</scope>
    <source>
        <strain evidence="7 8">DSM 15099</strain>
    </source>
</reference>
<dbReference type="InterPro" id="IPR016162">
    <property type="entry name" value="Ald_DH_N"/>
</dbReference>
<dbReference type="InterPro" id="IPR016160">
    <property type="entry name" value="Ald_DH_CS_CYS"/>
</dbReference>
<dbReference type="PROSITE" id="PS00687">
    <property type="entry name" value="ALDEHYDE_DEHYDR_GLU"/>
    <property type="match status" value="1"/>
</dbReference>
<dbReference type="InterPro" id="IPR029510">
    <property type="entry name" value="Ald_DH_CS_GLU"/>
</dbReference>